<dbReference type="Gene3D" id="2.40.30.10">
    <property type="entry name" value="Translation factors"/>
    <property type="match status" value="1"/>
</dbReference>
<comment type="catalytic activity">
    <reaction evidence="20">
        <text>2 nitric oxide + NADPH + 2 O2 = 2 nitrate + NADP(+) + H(+)</text>
        <dbReference type="Rhea" id="RHEA:19465"/>
        <dbReference type="ChEBI" id="CHEBI:15378"/>
        <dbReference type="ChEBI" id="CHEBI:15379"/>
        <dbReference type="ChEBI" id="CHEBI:16480"/>
        <dbReference type="ChEBI" id="CHEBI:17632"/>
        <dbReference type="ChEBI" id="CHEBI:57783"/>
        <dbReference type="ChEBI" id="CHEBI:58349"/>
        <dbReference type="EC" id="1.14.12.17"/>
    </reaction>
</comment>
<reference evidence="24 25" key="1">
    <citation type="submission" date="2014-09" db="EMBL/GenBank/DDBJ databases">
        <title>Sporocytophaga myxococcoides PG-01 genome sequencing.</title>
        <authorList>
            <person name="Liu L."/>
            <person name="Gao P.J."/>
            <person name="Chen G.J."/>
            <person name="Wang L.S."/>
        </authorList>
    </citation>
    <scope>NUCLEOTIDE SEQUENCE [LARGE SCALE GENOMIC DNA]</scope>
    <source>
        <strain evidence="24 25">PG-01</strain>
    </source>
</reference>
<keyword evidence="8 21" id="KW-0561">Oxygen transport</keyword>
<evidence type="ECO:0000256" key="10">
    <source>
        <dbReference type="ARBA" id="ARBA00022723"/>
    </source>
</evidence>
<name>A0A098LDY0_9BACT</name>
<dbReference type="eggNOG" id="COG1017">
    <property type="taxonomic scope" value="Bacteria"/>
</dbReference>
<sequence length="403" mass="45280">MLTKTEIDLIKGTVPILREHGLLLTKHFYQRMFRLNPELKNLFNMGNQKNETQQTALANSVLAYAENIENPGVLLPVLQHIGEKHTSLMITAEQYSIVGENLLASIQEVLGEGASDELIAAWGKAYTILADIMINLEKSIYIEKSSLSGSWSGWRKFVIKKKVQESEEITSFYLYPEDGKDVSLHKPGQYLSIRVFVKELGIFQPRQYSISSAPGNKYYRISVKKEVGQGVAKEDGIISNYLHNSLGEGDIVEATPPAGEFVLNLENKGPVVLISGGIGQTPFMSMLEYLAGESERREVKWIHGCRSANVHAFKNEVSDLNKKFDWLEHIVFYDDCSGSEENVKKGRVELSEVKETILLPDADYYICGPKLFLEKAIKDLAALGVDREHVFFEEFGPQTLNLN</sequence>
<dbReference type="EC" id="1.14.12.17" evidence="5"/>
<dbReference type="GO" id="GO:0071500">
    <property type="term" value="P:cellular response to nitrosative stress"/>
    <property type="evidence" value="ECO:0007669"/>
    <property type="project" value="TreeGrafter"/>
</dbReference>
<comment type="catalytic activity">
    <reaction evidence="19">
        <text>2 nitric oxide + NADH + 2 O2 = 2 nitrate + NAD(+) + H(+)</text>
        <dbReference type="Rhea" id="RHEA:19469"/>
        <dbReference type="ChEBI" id="CHEBI:15378"/>
        <dbReference type="ChEBI" id="CHEBI:15379"/>
        <dbReference type="ChEBI" id="CHEBI:16480"/>
        <dbReference type="ChEBI" id="CHEBI:17632"/>
        <dbReference type="ChEBI" id="CHEBI:57540"/>
        <dbReference type="ChEBI" id="CHEBI:57945"/>
        <dbReference type="EC" id="1.14.12.17"/>
    </reaction>
</comment>
<evidence type="ECO:0000259" key="22">
    <source>
        <dbReference type="PROSITE" id="PS01033"/>
    </source>
</evidence>
<dbReference type="InterPro" id="IPR001709">
    <property type="entry name" value="Flavoprot_Pyr_Nucl_cyt_Rdtase"/>
</dbReference>
<evidence type="ECO:0000256" key="11">
    <source>
        <dbReference type="ARBA" id="ARBA00022827"/>
    </source>
</evidence>
<dbReference type="SUPFAM" id="SSF63380">
    <property type="entry name" value="Riboflavin synthase domain-like"/>
    <property type="match status" value="1"/>
</dbReference>
<evidence type="ECO:0000256" key="21">
    <source>
        <dbReference type="RuleBase" id="RU000356"/>
    </source>
</evidence>
<dbReference type="PANTHER" id="PTHR43396:SF3">
    <property type="entry name" value="FLAVOHEMOPROTEIN"/>
    <property type="match status" value="1"/>
</dbReference>
<evidence type="ECO:0000256" key="20">
    <source>
        <dbReference type="ARBA" id="ARBA00049433"/>
    </source>
</evidence>
<dbReference type="FunFam" id="1.10.490.10:FF:000003">
    <property type="entry name" value="Flavohemoprotein"/>
    <property type="match status" value="1"/>
</dbReference>
<evidence type="ECO:0000256" key="18">
    <source>
        <dbReference type="ARBA" id="ARBA00033187"/>
    </source>
</evidence>
<dbReference type="GO" id="GO:0046872">
    <property type="term" value="F:metal ion binding"/>
    <property type="evidence" value="ECO:0007669"/>
    <property type="project" value="UniProtKB-KW"/>
</dbReference>
<dbReference type="PANTHER" id="PTHR43396">
    <property type="entry name" value="FLAVOHEMOPROTEIN"/>
    <property type="match status" value="1"/>
</dbReference>
<dbReference type="AlphaFoldDB" id="A0A098LDY0"/>
<comment type="cofactor">
    <cofactor evidence="1">
        <name>heme b</name>
        <dbReference type="ChEBI" id="CHEBI:60344"/>
    </cofactor>
</comment>
<evidence type="ECO:0000256" key="12">
    <source>
        <dbReference type="ARBA" id="ARBA00022857"/>
    </source>
</evidence>
<dbReference type="SUPFAM" id="SSF52343">
    <property type="entry name" value="Ferredoxin reductase-like, C-terminal NADP-linked domain"/>
    <property type="match status" value="1"/>
</dbReference>
<evidence type="ECO:0000313" key="25">
    <source>
        <dbReference type="Proteomes" id="UP000030185"/>
    </source>
</evidence>
<keyword evidence="12" id="KW-0521">NADP</keyword>
<evidence type="ECO:0000256" key="9">
    <source>
        <dbReference type="ARBA" id="ARBA00022630"/>
    </source>
</evidence>
<dbReference type="Gene3D" id="3.40.50.80">
    <property type="entry name" value="Nucleotide-binding domain of ferredoxin-NADP reductase (FNR) module"/>
    <property type="match status" value="1"/>
</dbReference>
<dbReference type="OrthoDB" id="9801223at2"/>
<evidence type="ECO:0000256" key="14">
    <source>
        <dbReference type="ARBA" id="ARBA00023004"/>
    </source>
</evidence>
<keyword evidence="21" id="KW-0813">Transport</keyword>
<keyword evidence="11" id="KW-0274">FAD</keyword>
<protein>
    <recommendedName>
        <fullName evidence="6">Flavohemoprotein</fullName>
        <ecNumber evidence="5">1.14.12.17</ecNumber>
    </recommendedName>
    <alternativeName>
        <fullName evidence="17">Flavohemoglobin</fullName>
    </alternativeName>
    <alternativeName>
        <fullName evidence="16">Hemoglobin-like protein</fullName>
    </alternativeName>
    <alternativeName>
        <fullName evidence="18">Nitric oxide dioxygenase</fullName>
    </alternativeName>
</protein>
<dbReference type="GO" id="GO:0019825">
    <property type="term" value="F:oxygen binding"/>
    <property type="evidence" value="ECO:0007669"/>
    <property type="project" value="InterPro"/>
</dbReference>
<dbReference type="CDD" id="cd14779">
    <property type="entry name" value="FHP_Ae-globin-like"/>
    <property type="match status" value="1"/>
</dbReference>
<dbReference type="FunFam" id="3.40.50.80:FF:000010">
    <property type="entry name" value="Flavohemoprotein"/>
    <property type="match status" value="1"/>
</dbReference>
<evidence type="ECO:0000256" key="4">
    <source>
        <dbReference type="ARBA" id="ARBA00008414"/>
    </source>
</evidence>
<dbReference type="Gene3D" id="1.10.490.10">
    <property type="entry name" value="Globins"/>
    <property type="match status" value="1"/>
</dbReference>
<dbReference type="PRINTS" id="PR00371">
    <property type="entry name" value="FPNCR"/>
</dbReference>
<keyword evidence="13" id="KW-0560">Oxidoreductase</keyword>
<keyword evidence="25" id="KW-1185">Reference proteome</keyword>
<dbReference type="GO" id="GO:0005344">
    <property type="term" value="F:oxygen carrier activity"/>
    <property type="evidence" value="ECO:0007669"/>
    <property type="project" value="UniProtKB-KW"/>
</dbReference>
<dbReference type="FunFam" id="2.40.30.10:FF:000034">
    <property type="entry name" value="Flavohemoprotein"/>
    <property type="match status" value="1"/>
</dbReference>
<feature type="domain" description="FAD-binding FR-type" evidence="23">
    <location>
        <begin position="152"/>
        <end position="264"/>
    </location>
</feature>
<comment type="similarity">
    <text evidence="4">Belongs to the globin family. Two-domain flavohemoproteins subfamily.</text>
</comment>
<dbReference type="InterPro" id="IPR017927">
    <property type="entry name" value="FAD-bd_FR_type"/>
</dbReference>
<evidence type="ECO:0000256" key="6">
    <source>
        <dbReference type="ARBA" id="ARBA00014637"/>
    </source>
</evidence>
<keyword evidence="14" id="KW-0408">Iron</keyword>
<proteinExistence type="inferred from homology"/>
<dbReference type="PROSITE" id="PS01033">
    <property type="entry name" value="GLOBIN"/>
    <property type="match status" value="1"/>
</dbReference>
<evidence type="ECO:0000259" key="23">
    <source>
        <dbReference type="PROSITE" id="PS51384"/>
    </source>
</evidence>
<comment type="cofactor">
    <cofactor evidence="2">
        <name>FAD</name>
        <dbReference type="ChEBI" id="CHEBI:57692"/>
    </cofactor>
</comment>
<keyword evidence="15" id="KW-0520">NAD</keyword>
<dbReference type="InterPro" id="IPR017938">
    <property type="entry name" value="Riboflavin_synthase-like_b-brl"/>
</dbReference>
<evidence type="ECO:0000256" key="1">
    <source>
        <dbReference type="ARBA" id="ARBA00001970"/>
    </source>
</evidence>
<evidence type="ECO:0000256" key="3">
    <source>
        <dbReference type="ARBA" id="ARBA00006401"/>
    </source>
</evidence>
<dbReference type="GO" id="GO:0020037">
    <property type="term" value="F:heme binding"/>
    <property type="evidence" value="ECO:0007669"/>
    <property type="project" value="InterPro"/>
</dbReference>
<keyword evidence="9" id="KW-0285">Flavoprotein</keyword>
<dbReference type="Pfam" id="PF00042">
    <property type="entry name" value="Globin"/>
    <property type="match status" value="1"/>
</dbReference>
<dbReference type="InterPro" id="IPR012292">
    <property type="entry name" value="Globin/Proto"/>
</dbReference>
<dbReference type="InterPro" id="IPR001433">
    <property type="entry name" value="OxRdtase_FAD/NAD-bd"/>
</dbReference>
<evidence type="ECO:0000256" key="8">
    <source>
        <dbReference type="ARBA" id="ARBA00022621"/>
    </source>
</evidence>
<dbReference type="eggNOG" id="COG1018">
    <property type="taxonomic scope" value="Bacteria"/>
</dbReference>
<comment type="caution">
    <text evidence="24">The sequence shown here is derived from an EMBL/GenBank/DDBJ whole genome shotgun (WGS) entry which is preliminary data.</text>
</comment>
<comment type="similarity">
    <text evidence="3">In the C-terminal section; belongs to the flavoprotein pyridine nucleotide cytochrome reductase family.</text>
</comment>
<evidence type="ECO:0000256" key="5">
    <source>
        <dbReference type="ARBA" id="ARBA00012229"/>
    </source>
</evidence>
<accession>A0A098LDY0</accession>
<dbReference type="PRINTS" id="PR00410">
    <property type="entry name" value="PHEHYDRXLASE"/>
</dbReference>
<gene>
    <name evidence="24" type="ORF">MYP_2389</name>
</gene>
<evidence type="ECO:0000256" key="13">
    <source>
        <dbReference type="ARBA" id="ARBA00023002"/>
    </source>
</evidence>
<dbReference type="InterPro" id="IPR000971">
    <property type="entry name" value="Globin"/>
</dbReference>
<evidence type="ECO:0000256" key="2">
    <source>
        <dbReference type="ARBA" id="ARBA00001974"/>
    </source>
</evidence>
<evidence type="ECO:0000256" key="7">
    <source>
        <dbReference type="ARBA" id="ARBA00022617"/>
    </source>
</evidence>
<dbReference type="Proteomes" id="UP000030185">
    <property type="component" value="Unassembled WGS sequence"/>
</dbReference>
<dbReference type="SUPFAM" id="SSF46458">
    <property type="entry name" value="Globin-like"/>
    <property type="match status" value="1"/>
</dbReference>
<dbReference type="GO" id="GO:0071949">
    <property type="term" value="F:FAD binding"/>
    <property type="evidence" value="ECO:0007669"/>
    <property type="project" value="TreeGrafter"/>
</dbReference>
<keyword evidence="7 21" id="KW-0349">Heme</keyword>
<dbReference type="InterPro" id="IPR009050">
    <property type="entry name" value="Globin-like_sf"/>
</dbReference>
<dbReference type="GO" id="GO:0046210">
    <property type="term" value="P:nitric oxide catabolic process"/>
    <property type="evidence" value="ECO:0007669"/>
    <property type="project" value="TreeGrafter"/>
</dbReference>
<dbReference type="Pfam" id="PF00175">
    <property type="entry name" value="NAD_binding_1"/>
    <property type="match status" value="1"/>
</dbReference>
<dbReference type="GO" id="GO:0008941">
    <property type="term" value="F:nitric oxide dioxygenase NAD(P)H activity"/>
    <property type="evidence" value="ECO:0007669"/>
    <property type="project" value="UniProtKB-EC"/>
</dbReference>
<dbReference type="CDD" id="cd06184">
    <property type="entry name" value="flavohem_like_fad_nad_binding"/>
    <property type="match status" value="1"/>
</dbReference>
<organism evidence="24 25">
    <name type="scientific">Sporocytophaga myxococcoides</name>
    <dbReference type="NCBI Taxonomy" id="153721"/>
    <lineage>
        <taxon>Bacteria</taxon>
        <taxon>Pseudomonadati</taxon>
        <taxon>Bacteroidota</taxon>
        <taxon>Cytophagia</taxon>
        <taxon>Cytophagales</taxon>
        <taxon>Cytophagaceae</taxon>
        <taxon>Sporocytophaga</taxon>
    </lineage>
</organism>
<dbReference type="STRING" id="153721.MYP_2389"/>
<evidence type="ECO:0000256" key="15">
    <source>
        <dbReference type="ARBA" id="ARBA00023027"/>
    </source>
</evidence>
<evidence type="ECO:0000313" key="24">
    <source>
        <dbReference type="EMBL" id="GAL85160.1"/>
    </source>
</evidence>
<dbReference type="PROSITE" id="PS51384">
    <property type="entry name" value="FAD_FR"/>
    <property type="match status" value="1"/>
</dbReference>
<keyword evidence="10" id="KW-0479">Metal-binding</keyword>
<dbReference type="RefSeq" id="WP_045463290.1">
    <property type="nucleotide sequence ID" value="NZ_BBLT01000004.1"/>
</dbReference>
<evidence type="ECO:0000256" key="17">
    <source>
        <dbReference type="ARBA" id="ARBA00030929"/>
    </source>
</evidence>
<dbReference type="EMBL" id="BBLT01000004">
    <property type="protein sequence ID" value="GAL85160.1"/>
    <property type="molecule type" value="Genomic_DNA"/>
</dbReference>
<evidence type="ECO:0000256" key="16">
    <source>
        <dbReference type="ARBA" id="ARBA00030024"/>
    </source>
</evidence>
<dbReference type="NCBIfam" id="NF009805">
    <property type="entry name" value="PRK13289.1"/>
    <property type="match status" value="1"/>
</dbReference>
<dbReference type="InterPro" id="IPR039261">
    <property type="entry name" value="FNR_nucleotide-bd"/>
</dbReference>
<feature type="domain" description="Globin" evidence="22">
    <location>
        <begin position="1"/>
        <end position="138"/>
    </location>
</feature>
<evidence type="ECO:0000256" key="19">
    <source>
        <dbReference type="ARBA" id="ARBA00048649"/>
    </source>
</evidence>